<sequence>LVAVHVVAASMAFGCRGELCSEVSVAGCGGDCGPQGSEVSVAGGGGDGGPQGSEISVAGGGGDGGPQGSEVSVAGGGGDGGPQGSEISVAGGGGDGGPQGSETPVSGTDGWLGFEGREESTEDRQVVSPGFEASAAWLLSAGGDSEWSGSETFTSYSWRCTASMTTVPLDINASQELA</sequence>
<feature type="compositionally biased region" description="Basic and acidic residues" evidence="1">
    <location>
        <begin position="115"/>
        <end position="124"/>
    </location>
</feature>
<protein>
    <submittedName>
        <fullName evidence="2">Uncharacterized protein</fullName>
    </submittedName>
</protein>
<gene>
    <name evidence="2" type="ORF">Vretifemale_13620</name>
</gene>
<reference evidence="2" key="1">
    <citation type="journal article" date="2021" name="Proc. Natl. Acad. Sci. U.S.A.">
        <title>Three genomes in the algal genus Volvox reveal the fate of a haploid sex-determining region after a transition to homothallism.</title>
        <authorList>
            <person name="Yamamoto K."/>
            <person name="Hamaji T."/>
            <person name="Kawai-Toyooka H."/>
            <person name="Matsuzaki R."/>
            <person name="Takahashi F."/>
            <person name="Nishimura Y."/>
            <person name="Kawachi M."/>
            <person name="Noguchi H."/>
            <person name="Minakuchi Y."/>
            <person name="Umen J.G."/>
            <person name="Toyoda A."/>
            <person name="Nozaki H."/>
        </authorList>
    </citation>
    <scope>NUCLEOTIDE SEQUENCE</scope>
    <source>
        <strain evidence="2">NIES-3786</strain>
    </source>
</reference>
<name>A0A8J4CLW7_9CHLO</name>
<proteinExistence type="predicted"/>
<evidence type="ECO:0000313" key="3">
    <source>
        <dbReference type="Proteomes" id="UP000747110"/>
    </source>
</evidence>
<feature type="compositionally biased region" description="Gly residues" evidence="1">
    <location>
        <begin position="74"/>
        <end position="83"/>
    </location>
</feature>
<feature type="region of interest" description="Disordered" evidence="1">
    <location>
        <begin position="39"/>
        <end position="124"/>
    </location>
</feature>
<feature type="non-terminal residue" evidence="2">
    <location>
        <position position="1"/>
    </location>
</feature>
<organism evidence="2 3">
    <name type="scientific">Volvox reticuliferus</name>
    <dbReference type="NCBI Taxonomy" id="1737510"/>
    <lineage>
        <taxon>Eukaryota</taxon>
        <taxon>Viridiplantae</taxon>
        <taxon>Chlorophyta</taxon>
        <taxon>core chlorophytes</taxon>
        <taxon>Chlorophyceae</taxon>
        <taxon>CS clade</taxon>
        <taxon>Chlamydomonadales</taxon>
        <taxon>Volvocaceae</taxon>
        <taxon>Volvox</taxon>
    </lineage>
</organism>
<feature type="compositionally biased region" description="Gly residues" evidence="1">
    <location>
        <begin position="90"/>
        <end position="99"/>
    </location>
</feature>
<evidence type="ECO:0000256" key="1">
    <source>
        <dbReference type="SAM" id="MobiDB-lite"/>
    </source>
</evidence>
<dbReference type="Proteomes" id="UP000747110">
    <property type="component" value="Unassembled WGS sequence"/>
</dbReference>
<accession>A0A8J4CLW7</accession>
<keyword evidence="3" id="KW-1185">Reference proteome</keyword>
<comment type="caution">
    <text evidence="2">The sequence shown here is derived from an EMBL/GenBank/DDBJ whole genome shotgun (WGS) entry which is preliminary data.</text>
</comment>
<evidence type="ECO:0000313" key="2">
    <source>
        <dbReference type="EMBL" id="GIL84982.1"/>
    </source>
</evidence>
<feature type="compositionally biased region" description="Gly residues" evidence="1">
    <location>
        <begin position="58"/>
        <end position="67"/>
    </location>
</feature>
<dbReference type="EMBL" id="BNCP01000031">
    <property type="protein sequence ID" value="GIL84982.1"/>
    <property type="molecule type" value="Genomic_DNA"/>
</dbReference>
<dbReference type="AlphaFoldDB" id="A0A8J4CLW7"/>
<feature type="compositionally biased region" description="Gly residues" evidence="1">
    <location>
        <begin position="42"/>
        <end position="51"/>
    </location>
</feature>